<keyword evidence="5 8" id="KW-0040">ANK repeat</keyword>
<evidence type="ECO:0000256" key="7">
    <source>
        <dbReference type="ARBA" id="ARBA00040640"/>
    </source>
</evidence>
<dbReference type="Gene3D" id="1.25.40.20">
    <property type="entry name" value="Ankyrin repeat-containing domain"/>
    <property type="match status" value="1"/>
</dbReference>
<dbReference type="InterPro" id="IPR036028">
    <property type="entry name" value="SH3-like_dom_sf"/>
</dbReference>
<keyword evidence="2 9" id="KW-0728">SH3 domain</keyword>
<dbReference type="Pfam" id="PF00018">
    <property type="entry name" value="SH3_1"/>
    <property type="match status" value="1"/>
</dbReference>
<dbReference type="Gene3D" id="2.30.30.40">
    <property type="entry name" value="SH3 Domains"/>
    <property type="match status" value="1"/>
</dbReference>
<dbReference type="PANTHER" id="PTHR24155:SF10">
    <property type="entry name" value="OSTEOCLAST-STIMULATING FACTOR 1"/>
    <property type="match status" value="1"/>
</dbReference>
<evidence type="ECO:0000256" key="10">
    <source>
        <dbReference type="SAM" id="MobiDB-lite"/>
    </source>
</evidence>
<dbReference type="GO" id="GO:0005737">
    <property type="term" value="C:cytoplasm"/>
    <property type="evidence" value="ECO:0007669"/>
    <property type="project" value="UniProtKB-SubCell"/>
</dbReference>
<dbReference type="InterPro" id="IPR001452">
    <property type="entry name" value="SH3_domain"/>
</dbReference>
<dbReference type="WBParaSite" id="PSAMB.scaffold7247size7958.g29834.t1">
    <property type="protein sequence ID" value="PSAMB.scaffold7247size7958.g29834.t1"/>
    <property type="gene ID" value="PSAMB.scaffold7247size7958.g29834"/>
</dbReference>
<evidence type="ECO:0000313" key="13">
    <source>
        <dbReference type="WBParaSite" id="PSAMB.scaffold7247size7958.g29834.t1"/>
    </source>
</evidence>
<evidence type="ECO:0000256" key="2">
    <source>
        <dbReference type="ARBA" id="ARBA00022443"/>
    </source>
</evidence>
<keyword evidence="4" id="KW-0677">Repeat</keyword>
<evidence type="ECO:0000256" key="1">
    <source>
        <dbReference type="ARBA" id="ARBA00004496"/>
    </source>
</evidence>
<evidence type="ECO:0000256" key="8">
    <source>
        <dbReference type="PROSITE-ProRule" id="PRU00023"/>
    </source>
</evidence>
<dbReference type="GO" id="GO:0007165">
    <property type="term" value="P:signal transduction"/>
    <property type="evidence" value="ECO:0007669"/>
    <property type="project" value="TreeGrafter"/>
</dbReference>
<evidence type="ECO:0000259" key="11">
    <source>
        <dbReference type="PROSITE" id="PS50002"/>
    </source>
</evidence>
<evidence type="ECO:0000256" key="9">
    <source>
        <dbReference type="PROSITE-ProRule" id="PRU00192"/>
    </source>
</evidence>
<organism evidence="12 13">
    <name type="scientific">Plectus sambesii</name>
    <dbReference type="NCBI Taxonomy" id="2011161"/>
    <lineage>
        <taxon>Eukaryota</taxon>
        <taxon>Metazoa</taxon>
        <taxon>Ecdysozoa</taxon>
        <taxon>Nematoda</taxon>
        <taxon>Chromadorea</taxon>
        <taxon>Plectida</taxon>
        <taxon>Plectina</taxon>
        <taxon>Plectoidea</taxon>
        <taxon>Plectidae</taxon>
        <taxon>Plectus</taxon>
    </lineage>
</organism>
<proteinExistence type="predicted"/>
<dbReference type="PANTHER" id="PTHR24155">
    <property type="entry name" value="OSTEOCLAST-STIMULATING FACTOR 1"/>
    <property type="match status" value="1"/>
</dbReference>
<dbReference type="SUPFAM" id="SSF50044">
    <property type="entry name" value="SH3-domain"/>
    <property type="match status" value="1"/>
</dbReference>
<keyword evidence="3" id="KW-0963">Cytoplasm</keyword>
<evidence type="ECO:0000256" key="5">
    <source>
        <dbReference type="ARBA" id="ARBA00023043"/>
    </source>
</evidence>
<dbReference type="Proteomes" id="UP000887566">
    <property type="component" value="Unplaced"/>
</dbReference>
<dbReference type="PROSITE" id="PS50002">
    <property type="entry name" value="SH3"/>
    <property type="match status" value="1"/>
</dbReference>
<dbReference type="InterPro" id="IPR036770">
    <property type="entry name" value="Ankyrin_rpt-contain_sf"/>
</dbReference>
<dbReference type="PRINTS" id="PR01415">
    <property type="entry name" value="ANKYRIN"/>
</dbReference>
<sequence length="186" mass="20068">SDELSFSEGDILYVLDSSSTSGWWRARCGKHSGIIPYNYVSEQTESIDYPLHEAAKRGNISFLQECLDNQVSVNSLDKSGSTALYWAAHSGHAEIMKILLSKSTISVSAQNKIGDTALHAAAWKGHANCVELLLQAGAKPSIRNQERKTPIDLATTPEAAALLKRASMTQPPADAGDYGSSDDDED</sequence>
<dbReference type="Pfam" id="PF12796">
    <property type="entry name" value="Ank_2"/>
    <property type="match status" value="1"/>
</dbReference>
<dbReference type="AlphaFoldDB" id="A0A914XBF7"/>
<dbReference type="SUPFAM" id="SSF48403">
    <property type="entry name" value="Ankyrin repeat"/>
    <property type="match status" value="1"/>
</dbReference>
<keyword evidence="12" id="KW-1185">Reference proteome</keyword>
<feature type="domain" description="SH3" evidence="11">
    <location>
        <begin position="1"/>
        <end position="45"/>
    </location>
</feature>
<evidence type="ECO:0000256" key="3">
    <source>
        <dbReference type="ARBA" id="ARBA00022490"/>
    </source>
</evidence>
<accession>A0A914XBF7</accession>
<protein>
    <recommendedName>
        <fullName evidence="7">Osteoclast-stimulating factor 1</fullName>
    </recommendedName>
</protein>
<evidence type="ECO:0000256" key="6">
    <source>
        <dbReference type="ARBA" id="ARBA00037432"/>
    </source>
</evidence>
<feature type="region of interest" description="Disordered" evidence="10">
    <location>
        <begin position="163"/>
        <end position="186"/>
    </location>
</feature>
<comment type="subcellular location">
    <subcellularLocation>
        <location evidence="1">Cytoplasm</location>
    </subcellularLocation>
</comment>
<comment type="function">
    <text evidence="6">Induces bone resorption, acting probably through a signaling cascade which results in the secretion of factor(s) enhancing osteoclast formation and activity.</text>
</comment>
<evidence type="ECO:0000256" key="4">
    <source>
        <dbReference type="ARBA" id="ARBA00022737"/>
    </source>
</evidence>
<feature type="repeat" description="ANK" evidence="8">
    <location>
        <begin position="113"/>
        <end position="145"/>
    </location>
</feature>
<dbReference type="SMART" id="SM00248">
    <property type="entry name" value="ANK"/>
    <property type="match status" value="3"/>
</dbReference>
<dbReference type="PROSITE" id="PS50297">
    <property type="entry name" value="ANK_REP_REGION"/>
    <property type="match status" value="2"/>
</dbReference>
<dbReference type="SMART" id="SM00326">
    <property type="entry name" value="SH3"/>
    <property type="match status" value="1"/>
</dbReference>
<evidence type="ECO:0000313" key="12">
    <source>
        <dbReference type="Proteomes" id="UP000887566"/>
    </source>
</evidence>
<dbReference type="InterPro" id="IPR002110">
    <property type="entry name" value="Ankyrin_rpt"/>
</dbReference>
<feature type="repeat" description="ANK" evidence="8">
    <location>
        <begin position="79"/>
        <end position="103"/>
    </location>
</feature>
<dbReference type="PRINTS" id="PR00452">
    <property type="entry name" value="SH3DOMAIN"/>
</dbReference>
<dbReference type="PROSITE" id="PS50088">
    <property type="entry name" value="ANK_REPEAT"/>
    <property type="match status" value="2"/>
</dbReference>
<reference evidence="13" key="1">
    <citation type="submission" date="2022-11" db="UniProtKB">
        <authorList>
            <consortium name="WormBaseParasite"/>
        </authorList>
    </citation>
    <scope>IDENTIFICATION</scope>
</reference>
<name>A0A914XBF7_9BILA</name>